<dbReference type="EMBL" id="JAAGAX010000016">
    <property type="protein sequence ID" value="KAF2289328.1"/>
    <property type="molecule type" value="Genomic_DNA"/>
</dbReference>
<dbReference type="InterPro" id="IPR016162">
    <property type="entry name" value="Ald_DH_N"/>
</dbReference>
<protein>
    <submittedName>
        <fullName evidence="2">Uncharacterized protein</fullName>
    </submittedName>
</protein>
<accession>A0A6A6KN05</accession>
<feature type="compositionally biased region" description="Basic and acidic residues" evidence="1">
    <location>
        <begin position="88"/>
        <end position="99"/>
    </location>
</feature>
<gene>
    <name evidence="2" type="ORF">GH714_034910</name>
</gene>
<evidence type="ECO:0000313" key="3">
    <source>
        <dbReference type="Proteomes" id="UP000467840"/>
    </source>
</evidence>
<evidence type="ECO:0000313" key="2">
    <source>
        <dbReference type="EMBL" id="KAF2289328.1"/>
    </source>
</evidence>
<dbReference type="GO" id="GO:0016491">
    <property type="term" value="F:oxidoreductase activity"/>
    <property type="evidence" value="ECO:0007669"/>
    <property type="project" value="InterPro"/>
</dbReference>
<proteinExistence type="predicted"/>
<keyword evidence="3" id="KW-1185">Reference proteome</keyword>
<comment type="caution">
    <text evidence="2">The sequence shown here is derived from an EMBL/GenBank/DDBJ whole genome shotgun (WGS) entry which is preliminary data.</text>
</comment>
<reference evidence="2 3" key="1">
    <citation type="journal article" date="2020" name="Mol. Plant">
        <title>The Chromosome-Based Rubber Tree Genome Provides New Insights into Spurge Genome Evolution and Rubber Biosynthesis.</title>
        <authorList>
            <person name="Liu J."/>
            <person name="Shi C."/>
            <person name="Shi C.C."/>
            <person name="Li W."/>
            <person name="Zhang Q.J."/>
            <person name="Zhang Y."/>
            <person name="Li K."/>
            <person name="Lu H.F."/>
            <person name="Shi C."/>
            <person name="Zhu S.T."/>
            <person name="Xiao Z.Y."/>
            <person name="Nan H."/>
            <person name="Yue Y."/>
            <person name="Zhu X.G."/>
            <person name="Wu Y."/>
            <person name="Hong X.N."/>
            <person name="Fan G.Y."/>
            <person name="Tong Y."/>
            <person name="Zhang D."/>
            <person name="Mao C.L."/>
            <person name="Liu Y.L."/>
            <person name="Hao S.J."/>
            <person name="Liu W.Q."/>
            <person name="Lv M.Q."/>
            <person name="Zhang H.B."/>
            <person name="Liu Y."/>
            <person name="Hu-Tang G.R."/>
            <person name="Wang J.P."/>
            <person name="Wang J.H."/>
            <person name="Sun Y.H."/>
            <person name="Ni S.B."/>
            <person name="Chen W.B."/>
            <person name="Zhang X.C."/>
            <person name="Jiao Y.N."/>
            <person name="Eichler E.E."/>
            <person name="Li G.H."/>
            <person name="Liu X."/>
            <person name="Gao L.Z."/>
        </authorList>
    </citation>
    <scope>NUCLEOTIDE SEQUENCE [LARGE SCALE GENOMIC DNA]</scope>
    <source>
        <strain evidence="3">cv. GT1</strain>
        <tissue evidence="2">Leaf</tissue>
    </source>
</reference>
<dbReference type="Gene3D" id="3.40.605.10">
    <property type="entry name" value="Aldehyde Dehydrogenase, Chain A, domain 1"/>
    <property type="match status" value="1"/>
</dbReference>
<dbReference type="Proteomes" id="UP000467840">
    <property type="component" value="Chromosome 8"/>
</dbReference>
<evidence type="ECO:0000256" key="1">
    <source>
        <dbReference type="SAM" id="MobiDB-lite"/>
    </source>
</evidence>
<feature type="region of interest" description="Disordered" evidence="1">
    <location>
        <begin position="64"/>
        <end position="117"/>
    </location>
</feature>
<feature type="region of interest" description="Disordered" evidence="1">
    <location>
        <begin position="146"/>
        <end position="176"/>
    </location>
</feature>
<sequence length="176" mass="19234">MMSLSLLRAEVGISISRSNASGPVGVEGLLATRWILKSRGHVMDGDDGVIPTRIPFCQSQQQRGGISDSAATGSSVPPYFSDATITDETPHVEPRERMSTSRVESTQRTPEMNEPHSEVDLEINTMTHGETEAVTSDGVVDHELEITPHGEHGVTNENEEKEDELQEQVVMDARPK</sequence>
<feature type="compositionally biased region" description="Polar residues" evidence="1">
    <location>
        <begin position="100"/>
        <end position="110"/>
    </location>
</feature>
<organism evidence="2 3">
    <name type="scientific">Hevea brasiliensis</name>
    <name type="common">Para rubber tree</name>
    <name type="synonym">Siphonia brasiliensis</name>
    <dbReference type="NCBI Taxonomy" id="3981"/>
    <lineage>
        <taxon>Eukaryota</taxon>
        <taxon>Viridiplantae</taxon>
        <taxon>Streptophyta</taxon>
        <taxon>Embryophyta</taxon>
        <taxon>Tracheophyta</taxon>
        <taxon>Spermatophyta</taxon>
        <taxon>Magnoliopsida</taxon>
        <taxon>eudicotyledons</taxon>
        <taxon>Gunneridae</taxon>
        <taxon>Pentapetalae</taxon>
        <taxon>rosids</taxon>
        <taxon>fabids</taxon>
        <taxon>Malpighiales</taxon>
        <taxon>Euphorbiaceae</taxon>
        <taxon>Crotonoideae</taxon>
        <taxon>Micrandreae</taxon>
        <taxon>Hevea</taxon>
    </lineage>
</organism>
<dbReference type="AlphaFoldDB" id="A0A6A6KN05"/>
<feature type="compositionally biased region" description="Polar residues" evidence="1">
    <location>
        <begin position="64"/>
        <end position="75"/>
    </location>
</feature>
<name>A0A6A6KN05_HEVBR</name>
<feature type="compositionally biased region" description="Acidic residues" evidence="1">
    <location>
        <begin position="157"/>
        <end position="166"/>
    </location>
</feature>